<reference evidence="3 4" key="1">
    <citation type="submission" date="2017-04" db="EMBL/GenBank/DDBJ databases">
        <title>A new member of the family Flavobacteriaceae isolated from ascidians.</title>
        <authorList>
            <person name="Chen L."/>
        </authorList>
    </citation>
    <scope>NUCLEOTIDE SEQUENCE [LARGE SCALE GENOMIC DNA]</scope>
    <source>
        <strain evidence="3 4">HQA918</strain>
    </source>
</reference>
<dbReference type="PROSITE" id="PS51257">
    <property type="entry name" value="PROKAR_LIPOPROTEIN"/>
    <property type="match status" value="1"/>
</dbReference>
<dbReference type="PANTHER" id="PTHR42732">
    <property type="entry name" value="BETA-GALACTOSIDASE"/>
    <property type="match status" value="1"/>
</dbReference>
<dbReference type="AlphaFoldDB" id="A0A2A4G765"/>
<dbReference type="RefSeq" id="WP_097440088.1">
    <property type="nucleotide sequence ID" value="NZ_KZ300476.1"/>
</dbReference>
<proteinExistence type="inferred from homology"/>
<comment type="caution">
    <text evidence="3">The sequence shown here is derived from an EMBL/GenBank/DDBJ whole genome shotgun (WGS) entry which is preliminary data.</text>
</comment>
<feature type="domain" description="Glycosyl hydrolases family 2 sugar binding" evidence="2">
    <location>
        <begin position="25"/>
        <end position="159"/>
    </location>
</feature>
<comment type="similarity">
    <text evidence="1">Belongs to the glycosyl hydrolase 2 family.</text>
</comment>
<accession>A0A2A4G765</accession>
<dbReference type="Gene3D" id="3.20.20.80">
    <property type="entry name" value="Glycosidases"/>
    <property type="match status" value="1"/>
</dbReference>
<protein>
    <recommendedName>
        <fullName evidence="2">Glycosyl hydrolases family 2 sugar binding domain-containing protein</fullName>
    </recommendedName>
</protein>
<dbReference type="InterPro" id="IPR006104">
    <property type="entry name" value="Glyco_hydro_2_N"/>
</dbReference>
<dbReference type="EMBL" id="NBWU01000002">
    <property type="protein sequence ID" value="PCE64809.1"/>
    <property type="molecule type" value="Genomic_DNA"/>
</dbReference>
<dbReference type="Proteomes" id="UP000219559">
    <property type="component" value="Unassembled WGS sequence"/>
</dbReference>
<dbReference type="SUPFAM" id="SSF49785">
    <property type="entry name" value="Galactose-binding domain-like"/>
    <property type="match status" value="1"/>
</dbReference>
<evidence type="ECO:0000259" key="2">
    <source>
        <dbReference type="Pfam" id="PF02837"/>
    </source>
</evidence>
<dbReference type="Pfam" id="PF02837">
    <property type="entry name" value="Glyco_hydro_2_N"/>
    <property type="match status" value="1"/>
</dbReference>
<keyword evidence="4" id="KW-1185">Reference proteome</keyword>
<name>A0A2A4G765_9FLAO</name>
<dbReference type="GO" id="GO:0004553">
    <property type="term" value="F:hydrolase activity, hydrolyzing O-glycosyl compounds"/>
    <property type="evidence" value="ECO:0007669"/>
    <property type="project" value="InterPro"/>
</dbReference>
<dbReference type="OrthoDB" id="9801077at2"/>
<gene>
    <name evidence="3" type="ORF">B7P33_06460</name>
</gene>
<dbReference type="GO" id="GO:0005975">
    <property type="term" value="P:carbohydrate metabolic process"/>
    <property type="evidence" value="ECO:0007669"/>
    <property type="project" value="InterPro"/>
</dbReference>
<dbReference type="Gene3D" id="2.60.120.260">
    <property type="entry name" value="Galactose-binding domain-like"/>
    <property type="match status" value="1"/>
</dbReference>
<evidence type="ECO:0000256" key="1">
    <source>
        <dbReference type="ARBA" id="ARBA00007401"/>
    </source>
</evidence>
<dbReference type="InterPro" id="IPR017853">
    <property type="entry name" value="GH"/>
</dbReference>
<dbReference type="InterPro" id="IPR051913">
    <property type="entry name" value="GH2_Domain-Containing"/>
</dbReference>
<evidence type="ECO:0000313" key="3">
    <source>
        <dbReference type="EMBL" id="PCE64809.1"/>
    </source>
</evidence>
<evidence type="ECO:0000313" key="4">
    <source>
        <dbReference type="Proteomes" id="UP000219559"/>
    </source>
</evidence>
<dbReference type="InterPro" id="IPR008979">
    <property type="entry name" value="Galactose-bd-like_sf"/>
</dbReference>
<dbReference type="PANTHER" id="PTHR42732:SF1">
    <property type="entry name" value="BETA-MANNOSIDASE"/>
    <property type="match status" value="1"/>
</dbReference>
<sequence>MRYFSILFVILVIACKTENPKSIDISGQWTVRLDSLDRGETELWATKRLDGSGIELPSTLDMAEIGSPNIQKPALNNHVLSHLQRKHQYIGKAWYQREIEIPDTWQSYEVQLSLERILWSSKVFLDGTLVGEAESLVTAHKFNLGNMITPGRHLLTIMVDNANKFPLINRYGGQYPEKESKEMMHGYTNHTQIKWNGILGAMELSIQDANTPKNLHIYPEPSTNRLKAVFEQPIPKISALAYSIYDAEGNEMITGNMDKAKILTDLIEFEIPRPKEMQVWDEFHPNLYRFQIRFTHEKSTDTLETTFGYRDLEVAQGNFKLNGQPIFLRGNLNCASFPLTGAPPTTTAEWEKIMGTAKAYGINHLRFHSWCPPKAAFEVADALGLYLQVELPHWSTEVGADRYATSFLEREASRILCDYGNHPSFLFMTLGNELEGDVDLMGQMVDELKTQDPRHLYAATSFSFQGPKGIWPLMGDDFYITQWTEKGWVRGQGIFNEEPPSFNKGYTENIDYLELPIVSHEIGQYAVYPDLSEIDKYTGVLSPMNFMAVKNDLEQKGLLNLAPQFTQASGKLAALLYKEEIERALKTPGFDGFQLLQLQDFPGQGTALVGLLNAFWQSKGIITAKEFRRFNSEMVPLLRFGKAVYQDGERFNGCIDIANYYQDLQNQEIEWTITDEQGTVWATDTLAIDYLSMGTQKGLGIIDLALTVNKATQLTIQVGLKDSPYINSWSIWVYPRHEEKEPEDIVVTDDIDKVLAVLDQGGRVLLSPPKESLVGVDGRFVPVFWSPVHFPDQPATMGILCDPKHPALGEFPTQSHTNWQWWDLLINSKSIDMGGLGVDPIVRVIDNFVTNRSLGNVFEAKVGKGKLIFSSIDLNSNLEDRPVARQLRHSLVYYMSDSVFNPQKEVSKTKLRALMSE</sequence>
<dbReference type="SUPFAM" id="SSF51445">
    <property type="entry name" value="(Trans)glycosidases"/>
    <property type="match status" value="1"/>
</dbReference>
<organism evidence="3 4">
    <name type="scientific">Sediminicola luteus</name>
    <dbReference type="NCBI Taxonomy" id="319238"/>
    <lineage>
        <taxon>Bacteria</taxon>
        <taxon>Pseudomonadati</taxon>
        <taxon>Bacteroidota</taxon>
        <taxon>Flavobacteriia</taxon>
        <taxon>Flavobacteriales</taxon>
        <taxon>Flavobacteriaceae</taxon>
        <taxon>Sediminicola</taxon>
    </lineage>
</organism>